<dbReference type="Gene3D" id="3.40.930.10">
    <property type="entry name" value="Mannitol-specific EII, Chain A"/>
    <property type="match status" value="1"/>
</dbReference>
<dbReference type="RefSeq" id="WP_186875481.1">
    <property type="nucleotide sequence ID" value="NZ_JACOPF010000001.1"/>
</dbReference>
<accession>A0A923LHJ4</accession>
<dbReference type="EMBL" id="JACOPF010000001">
    <property type="protein sequence ID" value="MBC5688897.1"/>
    <property type="molecule type" value="Genomic_DNA"/>
</dbReference>
<dbReference type="AlphaFoldDB" id="A0A923LHJ4"/>
<evidence type="ECO:0000256" key="1">
    <source>
        <dbReference type="ARBA" id="ARBA00004496"/>
    </source>
</evidence>
<dbReference type="InterPro" id="IPR002178">
    <property type="entry name" value="PTS_EIIA_type-2_dom"/>
</dbReference>
<evidence type="ECO:0000256" key="4">
    <source>
        <dbReference type="ARBA" id="ARBA00022679"/>
    </source>
</evidence>
<evidence type="ECO:0000313" key="9">
    <source>
        <dbReference type="Proteomes" id="UP000652477"/>
    </source>
</evidence>
<dbReference type="SUPFAM" id="SSF55804">
    <property type="entry name" value="Phoshotransferase/anion transport protein"/>
    <property type="match status" value="1"/>
</dbReference>
<dbReference type="GO" id="GO:0016301">
    <property type="term" value="F:kinase activity"/>
    <property type="evidence" value="ECO:0007669"/>
    <property type="project" value="UniProtKB-KW"/>
</dbReference>
<organism evidence="8 9">
    <name type="scientific">Mediterraneibacter hominis</name>
    <dbReference type="NCBI Taxonomy" id="2763054"/>
    <lineage>
        <taxon>Bacteria</taxon>
        <taxon>Bacillati</taxon>
        <taxon>Bacillota</taxon>
        <taxon>Clostridia</taxon>
        <taxon>Lachnospirales</taxon>
        <taxon>Lachnospiraceae</taxon>
        <taxon>Mediterraneibacter</taxon>
    </lineage>
</organism>
<dbReference type="GO" id="GO:0005737">
    <property type="term" value="C:cytoplasm"/>
    <property type="evidence" value="ECO:0007669"/>
    <property type="project" value="UniProtKB-SubCell"/>
</dbReference>
<protein>
    <submittedName>
        <fullName evidence="8">PTS sugar transporter subunit IIA</fullName>
    </submittedName>
</protein>
<keyword evidence="3" id="KW-0963">Cytoplasm</keyword>
<dbReference type="PROSITE" id="PS51094">
    <property type="entry name" value="PTS_EIIA_TYPE_2"/>
    <property type="match status" value="1"/>
</dbReference>
<proteinExistence type="predicted"/>
<keyword evidence="2" id="KW-0813">Transport</keyword>
<sequence length="155" mass="18010">MISEMLRKENIQILDHIDDWREAVHISMKPLEDKGYVEPRYAEEIIRNTEEIGPYYILTEDIALIHGRPEQGVLKKQLAVTLVNKPVRFSQDSYPVRILIALAATDANSHIDVMQVLASIFIDEKKIQNMANSKSVEEIYTFLLKEEQERRQILC</sequence>
<comment type="caution">
    <text evidence="8">The sequence shown here is derived from an EMBL/GenBank/DDBJ whole genome shotgun (WGS) entry which is preliminary data.</text>
</comment>
<dbReference type="InterPro" id="IPR051351">
    <property type="entry name" value="Ascorbate-PTS_EIIA_comp"/>
</dbReference>
<dbReference type="PANTHER" id="PTHR36203:SF4">
    <property type="entry name" value="MANNITOL-SPECIFIC CRYPTIC PHOSPHOTRANSFERASE ENZYME IIA COMPONENT"/>
    <property type="match status" value="1"/>
</dbReference>
<evidence type="ECO:0000256" key="2">
    <source>
        <dbReference type="ARBA" id="ARBA00022448"/>
    </source>
</evidence>
<comment type="subcellular location">
    <subcellularLocation>
        <location evidence="1">Cytoplasm</location>
    </subcellularLocation>
</comment>
<dbReference type="Pfam" id="PF00359">
    <property type="entry name" value="PTS_EIIA_2"/>
    <property type="match status" value="1"/>
</dbReference>
<evidence type="ECO:0000259" key="7">
    <source>
        <dbReference type="PROSITE" id="PS51094"/>
    </source>
</evidence>
<dbReference type="GO" id="GO:0009401">
    <property type="term" value="P:phosphoenolpyruvate-dependent sugar phosphotransferase system"/>
    <property type="evidence" value="ECO:0007669"/>
    <property type="project" value="UniProtKB-KW"/>
</dbReference>
<evidence type="ECO:0000256" key="6">
    <source>
        <dbReference type="ARBA" id="ARBA00022777"/>
    </source>
</evidence>
<dbReference type="PANTHER" id="PTHR36203">
    <property type="entry name" value="ASCORBATE-SPECIFIC PTS SYSTEM EIIA COMPONENT"/>
    <property type="match status" value="1"/>
</dbReference>
<keyword evidence="5" id="KW-0598">Phosphotransferase system</keyword>
<dbReference type="Proteomes" id="UP000652477">
    <property type="component" value="Unassembled WGS sequence"/>
</dbReference>
<evidence type="ECO:0000256" key="5">
    <source>
        <dbReference type="ARBA" id="ARBA00022683"/>
    </source>
</evidence>
<keyword evidence="8" id="KW-0762">Sugar transport</keyword>
<feature type="domain" description="PTS EIIA type-2" evidence="7">
    <location>
        <begin position="4"/>
        <end position="146"/>
    </location>
</feature>
<dbReference type="InterPro" id="IPR016152">
    <property type="entry name" value="PTrfase/Anion_transptr"/>
</dbReference>
<evidence type="ECO:0000313" key="8">
    <source>
        <dbReference type="EMBL" id="MBC5688897.1"/>
    </source>
</evidence>
<keyword evidence="6" id="KW-0418">Kinase</keyword>
<dbReference type="CDD" id="cd00211">
    <property type="entry name" value="PTS_IIA_fru"/>
    <property type="match status" value="1"/>
</dbReference>
<name>A0A923LHJ4_9FIRM</name>
<evidence type="ECO:0000256" key="3">
    <source>
        <dbReference type="ARBA" id="ARBA00022490"/>
    </source>
</evidence>
<keyword evidence="9" id="KW-1185">Reference proteome</keyword>
<gene>
    <name evidence="8" type="ORF">H8S37_08165</name>
</gene>
<reference evidence="8" key="1">
    <citation type="submission" date="2020-08" db="EMBL/GenBank/DDBJ databases">
        <title>Genome public.</title>
        <authorList>
            <person name="Liu C."/>
            <person name="Sun Q."/>
        </authorList>
    </citation>
    <scope>NUCLEOTIDE SEQUENCE</scope>
    <source>
        <strain evidence="8">NSJ-55</strain>
    </source>
</reference>
<keyword evidence="4" id="KW-0808">Transferase</keyword>